<evidence type="ECO:0008006" key="3">
    <source>
        <dbReference type="Google" id="ProtNLM"/>
    </source>
</evidence>
<dbReference type="STRING" id="1121013.GCA_000426365_02180"/>
<dbReference type="EMBL" id="AWXU01000017">
    <property type="protein sequence ID" value="KFN50668.1"/>
    <property type="molecule type" value="Genomic_DNA"/>
</dbReference>
<dbReference type="Proteomes" id="UP000029391">
    <property type="component" value="Unassembled WGS sequence"/>
</dbReference>
<reference evidence="1 2" key="1">
    <citation type="submission" date="2013-09" db="EMBL/GenBank/DDBJ databases">
        <title>Genome sequencing of Arenimonas composti.</title>
        <authorList>
            <person name="Chen F."/>
            <person name="Wang G."/>
        </authorList>
    </citation>
    <scope>NUCLEOTIDE SEQUENCE [LARGE SCALE GENOMIC DNA]</scope>
    <source>
        <strain evidence="1 2">TR7-09</strain>
    </source>
</reference>
<proteinExistence type="predicted"/>
<sequence>MTQPPAAVTPAVVDLAVDAWKLARLFERVVARLDAGEQGRYVNQARFLLRRIDATLEAAGARLVSIEGQVFEPGQAATPLNLADFDADTPLVVAQMLEPIVMGREGVLRMGTMLLQPRPQGASP</sequence>
<evidence type="ECO:0000313" key="1">
    <source>
        <dbReference type="EMBL" id="KFN50668.1"/>
    </source>
</evidence>
<keyword evidence="2" id="KW-1185">Reference proteome</keyword>
<comment type="caution">
    <text evidence="1">The sequence shown here is derived from an EMBL/GenBank/DDBJ whole genome shotgun (WGS) entry which is preliminary data.</text>
</comment>
<dbReference type="RefSeq" id="WP_026817164.1">
    <property type="nucleotide sequence ID" value="NZ_AUFF01000006.1"/>
</dbReference>
<protein>
    <recommendedName>
        <fullName evidence="3">Nucleotide exchange factor GrpE</fullName>
    </recommendedName>
</protein>
<dbReference type="OrthoDB" id="8480692at2"/>
<accession>A0A091BDA9</accession>
<evidence type="ECO:0000313" key="2">
    <source>
        <dbReference type="Proteomes" id="UP000029391"/>
    </source>
</evidence>
<organism evidence="1 2">
    <name type="scientific">Arenimonas composti TR7-09 = DSM 18010</name>
    <dbReference type="NCBI Taxonomy" id="1121013"/>
    <lineage>
        <taxon>Bacteria</taxon>
        <taxon>Pseudomonadati</taxon>
        <taxon>Pseudomonadota</taxon>
        <taxon>Gammaproteobacteria</taxon>
        <taxon>Lysobacterales</taxon>
        <taxon>Lysobacteraceae</taxon>
        <taxon>Arenimonas</taxon>
    </lineage>
</organism>
<gene>
    <name evidence="1" type="ORF">P873_05770</name>
</gene>
<name>A0A091BDA9_9GAMM</name>
<dbReference type="eggNOG" id="ENOG5032KR0">
    <property type="taxonomic scope" value="Bacteria"/>
</dbReference>
<dbReference type="AlphaFoldDB" id="A0A091BDA9"/>